<keyword evidence="3" id="KW-1185">Reference proteome</keyword>
<name>A6FYY5_9BACT</name>
<accession>A6FYY5</accession>
<feature type="compositionally biased region" description="Acidic residues" evidence="1">
    <location>
        <begin position="44"/>
        <end position="56"/>
    </location>
</feature>
<evidence type="ECO:0000313" key="2">
    <source>
        <dbReference type="EMBL" id="EDM81140.1"/>
    </source>
</evidence>
<evidence type="ECO:0000256" key="1">
    <source>
        <dbReference type="SAM" id="MobiDB-lite"/>
    </source>
</evidence>
<feature type="compositionally biased region" description="Basic and acidic residues" evidence="1">
    <location>
        <begin position="143"/>
        <end position="167"/>
    </location>
</feature>
<comment type="caution">
    <text evidence="2">The sequence shown here is derived from an EMBL/GenBank/DDBJ whole genome shotgun (WGS) entry which is preliminary data.</text>
</comment>
<protein>
    <submittedName>
        <fullName evidence="2">Uncharacterized protein</fullName>
    </submittedName>
</protein>
<dbReference type="STRING" id="391625.PPSIR1_30030"/>
<dbReference type="RefSeq" id="WP_006969684.1">
    <property type="nucleotide sequence ID" value="NZ_ABCS01000005.1"/>
</dbReference>
<dbReference type="AlphaFoldDB" id="A6FYY5"/>
<reference evidence="2 3" key="1">
    <citation type="submission" date="2007-06" db="EMBL/GenBank/DDBJ databases">
        <authorList>
            <person name="Shimkets L."/>
            <person name="Ferriera S."/>
            <person name="Johnson J."/>
            <person name="Kravitz S."/>
            <person name="Beeson K."/>
            <person name="Sutton G."/>
            <person name="Rogers Y.-H."/>
            <person name="Friedman R."/>
            <person name="Frazier M."/>
            <person name="Venter J.C."/>
        </authorList>
    </citation>
    <scope>NUCLEOTIDE SEQUENCE [LARGE SCALE GENOMIC DNA]</scope>
    <source>
        <strain evidence="2 3">SIR-1</strain>
    </source>
</reference>
<feature type="region of interest" description="Disordered" evidence="1">
    <location>
        <begin position="32"/>
        <end position="69"/>
    </location>
</feature>
<sequence length="271" mass="27798">MSGPDELDRALAQLRAEREPTPEIQGRVYAGLLASLGDGGGDGEGSDGEGWDELPDAPEPAPSEGLGGAASGKAAALHVVKIIGATAAMTAGGLLVLALGARVLPSSGPPSEPRASTEASARSQAPERSPEPAASAPTPASAERAEPSHGSERAPAKRARPRLERAPPTDTQTPLLTPDSLAAEVAMLDAARRTPAGPRRLAKLDAHAQRFPAGALADERDALWAITSCELGELDAGRARARALLERRPQSPLLPRVRAVCPGLPKAPAQN</sequence>
<organism evidence="2 3">
    <name type="scientific">Plesiocystis pacifica SIR-1</name>
    <dbReference type="NCBI Taxonomy" id="391625"/>
    <lineage>
        <taxon>Bacteria</taxon>
        <taxon>Pseudomonadati</taxon>
        <taxon>Myxococcota</taxon>
        <taxon>Polyangia</taxon>
        <taxon>Nannocystales</taxon>
        <taxon>Nannocystaceae</taxon>
        <taxon>Plesiocystis</taxon>
    </lineage>
</organism>
<gene>
    <name evidence="2" type="ORF">PPSIR1_30030</name>
</gene>
<feature type="compositionally biased region" description="Low complexity" evidence="1">
    <location>
        <begin position="168"/>
        <end position="179"/>
    </location>
</feature>
<feature type="compositionally biased region" description="Low complexity" evidence="1">
    <location>
        <begin position="131"/>
        <end position="142"/>
    </location>
</feature>
<feature type="region of interest" description="Disordered" evidence="1">
    <location>
        <begin position="106"/>
        <end position="179"/>
    </location>
</feature>
<proteinExistence type="predicted"/>
<dbReference type="OrthoDB" id="5526635at2"/>
<evidence type="ECO:0000313" key="3">
    <source>
        <dbReference type="Proteomes" id="UP000005801"/>
    </source>
</evidence>
<dbReference type="Proteomes" id="UP000005801">
    <property type="component" value="Unassembled WGS sequence"/>
</dbReference>
<dbReference type="EMBL" id="ABCS01000005">
    <property type="protein sequence ID" value="EDM81140.1"/>
    <property type="molecule type" value="Genomic_DNA"/>
</dbReference>